<feature type="signal peptide" evidence="1">
    <location>
        <begin position="1"/>
        <end position="22"/>
    </location>
</feature>
<name>A0A9N9GMM4_9GLOM</name>
<protein>
    <submittedName>
        <fullName evidence="2">7366_t:CDS:1</fullName>
    </submittedName>
</protein>
<gene>
    <name evidence="2" type="ORF">POCULU_LOCUS8355</name>
</gene>
<comment type="caution">
    <text evidence="2">The sequence shown here is derived from an EMBL/GenBank/DDBJ whole genome shotgun (WGS) entry which is preliminary data.</text>
</comment>
<evidence type="ECO:0000313" key="3">
    <source>
        <dbReference type="Proteomes" id="UP000789572"/>
    </source>
</evidence>
<sequence>MSSIIMLTLADIFLQGLPYVEPQPLLYTDGLHWEYQPGPDLHHILHCELERHYEKHCLGSRDKGDLPIYLFLSRAGTGKSRHATEFHQTVIKCLGINNEKLKNKLQNAWVFHVSLENGTVLGAKEQQYPFEAIGSRMLLQLLPEKSLKHITESYEAPDKLDHAVHCADLRSISKEPITGQYGVIDVQKHKHIILNAKDLGSGDVFCSLDTQSPSNEIQQFKLYLQQSRVTQMLFDKEKIHGRNWADYFGIFAGSIFITNNMSMNINTASNICLQLFVRKIKDADNILLERNKRPFENVEDAMKRTNIPERILKKFRY</sequence>
<evidence type="ECO:0000256" key="1">
    <source>
        <dbReference type="SAM" id="SignalP"/>
    </source>
</evidence>
<proteinExistence type="predicted"/>
<dbReference type="Proteomes" id="UP000789572">
    <property type="component" value="Unassembled WGS sequence"/>
</dbReference>
<dbReference type="AlphaFoldDB" id="A0A9N9GMM4"/>
<reference evidence="2" key="1">
    <citation type="submission" date="2021-06" db="EMBL/GenBank/DDBJ databases">
        <authorList>
            <person name="Kallberg Y."/>
            <person name="Tangrot J."/>
            <person name="Rosling A."/>
        </authorList>
    </citation>
    <scope>NUCLEOTIDE SEQUENCE</scope>
    <source>
        <strain evidence="2">IA702</strain>
    </source>
</reference>
<evidence type="ECO:0000313" key="2">
    <source>
        <dbReference type="EMBL" id="CAG8619667.1"/>
    </source>
</evidence>
<keyword evidence="3" id="KW-1185">Reference proteome</keyword>
<dbReference type="OrthoDB" id="5597935at2759"/>
<keyword evidence="1" id="KW-0732">Signal</keyword>
<organism evidence="2 3">
    <name type="scientific">Paraglomus occultum</name>
    <dbReference type="NCBI Taxonomy" id="144539"/>
    <lineage>
        <taxon>Eukaryota</taxon>
        <taxon>Fungi</taxon>
        <taxon>Fungi incertae sedis</taxon>
        <taxon>Mucoromycota</taxon>
        <taxon>Glomeromycotina</taxon>
        <taxon>Glomeromycetes</taxon>
        <taxon>Paraglomerales</taxon>
        <taxon>Paraglomeraceae</taxon>
        <taxon>Paraglomus</taxon>
    </lineage>
</organism>
<accession>A0A9N9GMM4</accession>
<dbReference type="EMBL" id="CAJVPJ010002370">
    <property type="protein sequence ID" value="CAG8619667.1"/>
    <property type="molecule type" value="Genomic_DNA"/>
</dbReference>
<feature type="chain" id="PRO_5040315965" evidence="1">
    <location>
        <begin position="23"/>
        <end position="317"/>
    </location>
</feature>